<dbReference type="SUPFAM" id="SSF47473">
    <property type="entry name" value="EF-hand"/>
    <property type="match status" value="1"/>
</dbReference>
<dbReference type="PANTHER" id="PTHR46212">
    <property type="entry name" value="PEFLIN"/>
    <property type="match status" value="1"/>
</dbReference>
<dbReference type="AlphaFoldDB" id="A0A267H7U4"/>
<keyword evidence="5" id="KW-0106">Calcium</keyword>
<comment type="subcellular location">
    <subcellularLocation>
        <location evidence="1">Cytoplasm</location>
    </subcellularLocation>
</comment>
<evidence type="ECO:0000256" key="5">
    <source>
        <dbReference type="ARBA" id="ARBA00022837"/>
    </source>
</evidence>
<dbReference type="Pfam" id="PF13499">
    <property type="entry name" value="EF-hand_7"/>
    <property type="match status" value="1"/>
</dbReference>
<dbReference type="SMART" id="SM00054">
    <property type="entry name" value="EFh"/>
    <property type="match status" value="3"/>
</dbReference>
<evidence type="ECO:0000256" key="4">
    <source>
        <dbReference type="ARBA" id="ARBA00022737"/>
    </source>
</evidence>
<evidence type="ECO:0000256" key="3">
    <source>
        <dbReference type="ARBA" id="ARBA00022723"/>
    </source>
</evidence>
<dbReference type="GO" id="GO:0005509">
    <property type="term" value="F:calcium ion binding"/>
    <property type="evidence" value="ECO:0007669"/>
    <property type="project" value="InterPro"/>
</dbReference>
<feature type="domain" description="EF-hand" evidence="7">
    <location>
        <begin position="174"/>
        <end position="209"/>
    </location>
</feature>
<feature type="compositionally biased region" description="Pro residues" evidence="6">
    <location>
        <begin position="62"/>
        <end position="80"/>
    </location>
</feature>
<dbReference type="PANTHER" id="PTHR46212:SF3">
    <property type="entry name" value="GH27120P"/>
    <property type="match status" value="1"/>
</dbReference>
<dbReference type="InterPro" id="IPR018247">
    <property type="entry name" value="EF_Hand_1_Ca_BS"/>
</dbReference>
<keyword evidence="4" id="KW-0677">Repeat</keyword>
<dbReference type="EMBL" id="NIVC01000012">
    <property type="protein sequence ID" value="PAA94336.1"/>
    <property type="molecule type" value="Genomic_DNA"/>
</dbReference>
<evidence type="ECO:0000256" key="2">
    <source>
        <dbReference type="ARBA" id="ARBA00022490"/>
    </source>
</evidence>
<evidence type="ECO:0000313" key="11">
    <source>
        <dbReference type="Proteomes" id="UP000215902"/>
    </source>
</evidence>
<keyword evidence="3" id="KW-0479">Metal-binding</keyword>
<organism evidence="10 11">
    <name type="scientific">Macrostomum lignano</name>
    <dbReference type="NCBI Taxonomy" id="282301"/>
    <lineage>
        <taxon>Eukaryota</taxon>
        <taxon>Metazoa</taxon>
        <taxon>Spiralia</taxon>
        <taxon>Lophotrochozoa</taxon>
        <taxon>Platyhelminthes</taxon>
        <taxon>Rhabditophora</taxon>
        <taxon>Macrostomorpha</taxon>
        <taxon>Macrostomida</taxon>
        <taxon>Macrostomidae</taxon>
        <taxon>Macrostomum</taxon>
    </lineage>
</organism>
<reference evidence="10 11" key="1">
    <citation type="submission" date="2017-06" db="EMBL/GenBank/DDBJ databases">
        <title>A platform for efficient transgenesis in Macrostomum lignano, a flatworm model organism for stem cell research.</title>
        <authorList>
            <person name="Berezikov E."/>
        </authorList>
    </citation>
    <scope>NUCLEOTIDE SEQUENCE [LARGE SCALE GENOMIC DNA]</scope>
    <source>
        <strain evidence="10">DV1</strain>
        <tissue evidence="10">Whole organism</tissue>
    </source>
</reference>
<feature type="compositionally biased region" description="Pro residues" evidence="6">
    <location>
        <begin position="10"/>
        <end position="28"/>
    </location>
</feature>
<name>A0A267H7U4_9PLAT</name>
<keyword evidence="2" id="KW-0963">Cytoplasm</keyword>
<feature type="compositionally biased region" description="Low complexity" evidence="6">
    <location>
        <begin position="50"/>
        <end position="61"/>
    </location>
</feature>
<dbReference type="Gene3D" id="1.10.238.10">
    <property type="entry name" value="EF-hand"/>
    <property type="match status" value="1"/>
</dbReference>
<dbReference type="InterPro" id="IPR002048">
    <property type="entry name" value="EF_hand_dom"/>
</dbReference>
<evidence type="ECO:0000259" key="7">
    <source>
        <dbReference type="PROSITE" id="PS50222"/>
    </source>
</evidence>
<accession>A0A267H7U4</accession>
<comment type="caution">
    <text evidence="10">The sequence shown here is derived from an EMBL/GenBank/DDBJ whole genome shotgun (WGS) entry which is preliminary data.</text>
</comment>
<evidence type="ECO:0000313" key="9">
    <source>
        <dbReference type="EMBL" id="PAA72108.1"/>
    </source>
</evidence>
<evidence type="ECO:0000256" key="1">
    <source>
        <dbReference type="ARBA" id="ARBA00004496"/>
    </source>
</evidence>
<feature type="domain" description="EF-hand" evidence="7">
    <location>
        <begin position="107"/>
        <end position="142"/>
    </location>
</feature>
<sequence length="271" mass="30970">MSQGRKNQGPQPPGPPAPQPTGPFPEQPPSYMEATSGVWGAPPSAPPPSASQLYQQLYQQPQPYPQQHPQYPYQPQPNPQAPQQYMQPQMQPYQPQQPPYQPQQHQSSDDDISVWFYAVDEDGNGHITAEELQQALLDENYQPFSSKTCKTLVNMFDDNANGEIELSEFVQLYHYVRRWREIFLRHDADNSGTIELDELLDSLNTVHAPLRFSRGFCEQMLRRFGRRVSGQHCLSLDQFIALNAGLSRLANGYTGRPNDIENYLLKRLRDS</sequence>
<dbReference type="InterPro" id="IPR011992">
    <property type="entry name" value="EF-hand-dom_pair"/>
</dbReference>
<dbReference type="STRING" id="282301.A0A267H7U4"/>
<evidence type="ECO:0000313" key="10">
    <source>
        <dbReference type="EMBL" id="PAA94336.1"/>
    </source>
</evidence>
<dbReference type="PROSITE" id="PS50222">
    <property type="entry name" value="EF_HAND_2"/>
    <property type="match status" value="2"/>
</dbReference>
<dbReference type="Proteomes" id="UP000215902">
    <property type="component" value="Unassembled WGS sequence"/>
</dbReference>
<dbReference type="GO" id="GO:0048306">
    <property type="term" value="F:calcium-dependent protein binding"/>
    <property type="evidence" value="ECO:0007669"/>
    <property type="project" value="UniProtKB-ARBA"/>
</dbReference>
<gene>
    <name evidence="8" type="ORF">BOX15_Mlig002358g1</name>
    <name evidence="9" type="ORF">BOX15_Mlig005389g1</name>
    <name evidence="10" type="ORF">BOX15_Mlig005389g2</name>
</gene>
<feature type="compositionally biased region" description="Low complexity" evidence="6">
    <location>
        <begin position="81"/>
        <end position="94"/>
    </location>
</feature>
<dbReference type="EMBL" id="NIVC01001112">
    <property type="protein sequence ID" value="PAA72108.1"/>
    <property type="molecule type" value="Genomic_DNA"/>
</dbReference>
<keyword evidence="11" id="KW-1185">Reference proteome</keyword>
<evidence type="ECO:0000313" key="8">
    <source>
        <dbReference type="EMBL" id="PAA54410.1"/>
    </source>
</evidence>
<evidence type="ECO:0000256" key="6">
    <source>
        <dbReference type="SAM" id="MobiDB-lite"/>
    </source>
</evidence>
<proteinExistence type="predicted"/>
<dbReference type="GO" id="GO:0005737">
    <property type="term" value="C:cytoplasm"/>
    <property type="evidence" value="ECO:0007669"/>
    <property type="project" value="UniProtKB-SubCell"/>
</dbReference>
<dbReference type="InterPro" id="IPR051426">
    <property type="entry name" value="Peflin/Sorcin_CaBP"/>
</dbReference>
<dbReference type="OrthoDB" id="186625at2759"/>
<feature type="region of interest" description="Disordered" evidence="6">
    <location>
        <begin position="1"/>
        <end position="109"/>
    </location>
</feature>
<dbReference type="EMBL" id="NIVC01002914">
    <property type="protein sequence ID" value="PAA54410.1"/>
    <property type="molecule type" value="Genomic_DNA"/>
</dbReference>
<dbReference type="PROSITE" id="PS00018">
    <property type="entry name" value="EF_HAND_1"/>
    <property type="match status" value="2"/>
</dbReference>
<protein>
    <recommendedName>
        <fullName evidence="7">EF-hand domain-containing protein</fullName>
    </recommendedName>
</protein>